<dbReference type="SUPFAM" id="SSF48452">
    <property type="entry name" value="TPR-like"/>
    <property type="match status" value="1"/>
</dbReference>
<reference evidence="1" key="1">
    <citation type="submission" date="2023-03" db="EMBL/GenBank/DDBJ databases">
        <title>Massive genome expansion in bonnet fungi (Mycena s.s.) driven by repeated elements and novel gene families across ecological guilds.</title>
        <authorList>
            <consortium name="Lawrence Berkeley National Laboratory"/>
            <person name="Harder C.B."/>
            <person name="Miyauchi S."/>
            <person name="Viragh M."/>
            <person name="Kuo A."/>
            <person name="Thoen E."/>
            <person name="Andreopoulos B."/>
            <person name="Lu D."/>
            <person name="Skrede I."/>
            <person name="Drula E."/>
            <person name="Henrissat B."/>
            <person name="Morin E."/>
            <person name="Kohler A."/>
            <person name="Barry K."/>
            <person name="LaButti K."/>
            <person name="Morin E."/>
            <person name="Salamov A."/>
            <person name="Lipzen A."/>
            <person name="Mereny Z."/>
            <person name="Hegedus B."/>
            <person name="Baldrian P."/>
            <person name="Stursova M."/>
            <person name="Weitz H."/>
            <person name="Taylor A."/>
            <person name="Grigoriev I.V."/>
            <person name="Nagy L.G."/>
            <person name="Martin F."/>
            <person name="Kauserud H."/>
        </authorList>
    </citation>
    <scope>NUCLEOTIDE SEQUENCE</scope>
    <source>
        <strain evidence="1">CBHHK182m</strain>
    </source>
</reference>
<dbReference type="EMBL" id="JARKIB010000170">
    <property type="protein sequence ID" value="KAJ7728722.1"/>
    <property type="molecule type" value="Genomic_DNA"/>
</dbReference>
<dbReference type="InterPro" id="IPR053137">
    <property type="entry name" value="NLR-like"/>
</dbReference>
<evidence type="ECO:0000313" key="1">
    <source>
        <dbReference type="EMBL" id="KAJ7728722.1"/>
    </source>
</evidence>
<name>A0AAD7HUW0_9AGAR</name>
<keyword evidence="2" id="KW-1185">Reference proteome</keyword>
<dbReference type="PANTHER" id="PTHR46082:SF11">
    <property type="entry name" value="AAA+ ATPASE DOMAIN-CONTAINING PROTEIN-RELATED"/>
    <property type="match status" value="1"/>
</dbReference>
<dbReference type="InterPro" id="IPR011990">
    <property type="entry name" value="TPR-like_helical_dom_sf"/>
</dbReference>
<comment type="caution">
    <text evidence="1">The sequence shown here is derived from an EMBL/GenBank/DDBJ whole genome shotgun (WGS) entry which is preliminary data.</text>
</comment>
<dbReference type="AlphaFoldDB" id="A0AAD7HUW0"/>
<gene>
    <name evidence="1" type="ORF">B0H16DRAFT_239579</name>
</gene>
<accession>A0AAD7HUW0</accession>
<dbReference type="Proteomes" id="UP001215598">
    <property type="component" value="Unassembled WGS sequence"/>
</dbReference>
<dbReference type="Gene3D" id="1.25.40.10">
    <property type="entry name" value="Tetratricopeptide repeat domain"/>
    <property type="match status" value="1"/>
</dbReference>
<dbReference type="PANTHER" id="PTHR46082">
    <property type="entry name" value="ATP/GTP-BINDING PROTEIN-RELATED"/>
    <property type="match status" value="1"/>
</dbReference>
<proteinExistence type="predicted"/>
<organism evidence="1 2">
    <name type="scientific">Mycena metata</name>
    <dbReference type="NCBI Taxonomy" id="1033252"/>
    <lineage>
        <taxon>Eukaryota</taxon>
        <taxon>Fungi</taxon>
        <taxon>Dikarya</taxon>
        <taxon>Basidiomycota</taxon>
        <taxon>Agaricomycotina</taxon>
        <taxon>Agaricomycetes</taxon>
        <taxon>Agaricomycetidae</taxon>
        <taxon>Agaricales</taxon>
        <taxon>Marasmiineae</taxon>
        <taxon>Mycenaceae</taxon>
        <taxon>Mycena</taxon>
    </lineage>
</organism>
<evidence type="ECO:0000313" key="2">
    <source>
        <dbReference type="Proteomes" id="UP001215598"/>
    </source>
</evidence>
<protein>
    <recommendedName>
        <fullName evidence="3">Kinesin light chain</fullName>
    </recommendedName>
</protein>
<sequence>MSIQGIPKQHLELASLKLLPHLDAVMQFQGYKAPNFTSNYELLYASANRHQEVKVLKISAVERQRALKRDDDLDVLSLMHSLAATYKDLGQGQEAQEEVVVVEKQSAILDEDRPHTLTAMCNLAAIYKQLGQIKRAKELEVIVMEKRRAILGEDHPQTLTAMHNLAATYKQLGQAKKAEELEVLLVEK</sequence>
<evidence type="ECO:0008006" key="3">
    <source>
        <dbReference type="Google" id="ProtNLM"/>
    </source>
</evidence>
<dbReference type="Pfam" id="PF13374">
    <property type="entry name" value="TPR_10"/>
    <property type="match status" value="2"/>
</dbReference>